<accession>A0ABT4ANR2</accession>
<evidence type="ECO:0000313" key="1">
    <source>
        <dbReference type="EMBL" id="MCY1083342.1"/>
    </source>
</evidence>
<name>A0ABT4ANR2_9BACT</name>
<evidence type="ECO:0008006" key="3">
    <source>
        <dbReference type="Google" id="ProtNLM"/>
    </source>
</evidence>
<proteinExistence type="predicted"/>
<reference evidence="1 2" key="1">
    <citation type="submission" date="2022-11" db="EMBL/GenBank/DDBJ databases">
        <title>Minimal conservation of predation-associated metabolite biosynthetic gene clusters underscores biosynthetic potential of Myxococcota including descriptions for ten novel species: Archangium lansinium sp. nov., Myxococcus landrumus sp. nov., Nannocystis bai.</title>
        <authorList>
            <person name="Ahearne A."/>
            <person name="Stevens C."/>
            <person name="Phillips K."/>
        </authorList>
    </citation>
    <scope>NUCLEOTIDE SEQUENCE [LARGE SCALE GENOMIC DNA]</scope>
    <source>
        <strain evidence="1 2">MIWBW</strain>
    </source>
</reference>
<dbReference type="EMBL" id="JAPNKA010000001">
    <property type="protein sequence ID" value="MCY1083342.1"/>
    <property type="molecule type" value="Genomic_DNA"/>
</dbReference>
<sequence length="536" mass="58792">MSMTFLDRLMRRDRWHLDLAEAPWAGRPSLHDFLVRHTRPDGKGLTPEGQNLPDEQVEPGAIHWAAGAKDGVRRHHFGSGSAEGRVREVVASLRAVLGQPDAERLAALYTLLRDGETLAVVDEVLEALRAEARAGAAWMDVERLHTLALWLATRAVDREPVKFGLAMLGLFTGFDDTEVLHTLGQHDEFTLYAAVVLSNSGEDSEAALFALAQRVHGWGRVHLVERLAEDAKSPALRRWLVREGFRNSVMYEYLAHVCAVGGGLREQLDVSEPDDALLSGASLLWVALLAGGPAPDVDSYEDGAAAAELLFGHLERRASRLEHYQAVDAQLSWLLEEANWNERASRGWMPEVRARLQARCEALLERPLWRGLAEQGLASEDPVTFHRAAIVGGKVGADVWSAAFRRYTAGDLGQSWWLARTADPERARRFVAATLEALDFAQLCTGPTSQAGFGPDFEKHHAHELALGVLPLLPGEGWALVNAGLRSPSVRVRNSALKVLGAWPEWPVGAAEALRAAHAREPDEDLKVEAAALLAR</sequence>
<evidence type="ECO:0000313" key="2">
    <source>
        <dbReference type="Proteomes" id="UP001207654"/>
    </source>
</evidence>
<organism evidence="1 2">
    <name type="scientific">Archangium lansingense</name>
    <dbReference type="NCBI Taxonomy" id="2995310"/>
    <lineage>
        <taxon>Bacteria</taxon>
        <taxon>Pseudomonadati</taxon>
        <taxon>Myxococcota</taxon>
        <taxon>Myxococcia</taxon>
        <taxon>Myxococcales</taxon>
        <taxon>Cystobacterineae</taxon>
        <taxon>Archangiaceae</taxon>
        <taxon>Archangium</taxon>
    </lineage>
</organism>
<dbReference type="Proteomes" id="UP001207654">
    <property type="component" value="Unassembled WGS sequence"/>
</dbReference>
<dbReference type="RefSeq" id="WP_267541876.1">
    <property type="nucleotide sequence ID" value="NZ_JAPNKA010000001.1"/>
</dbReference>
<comment type="caution">
    <text evidence="1">The sequence shown here is derived from an EMBL/GenBank/DDBJ whole genome shotgun (WGS) entry which is preliminary data.</text>
</comment>
<gene>
    <name evidence="1" type="ORF">OV287_53795</name>
</gene>
<protein>
    <recommendedName>
        <fullName evidence="3">HEAT repeat protein</fullName>
    </recommendedName>
</protein>
<keyword evidence="2" id="KW-1185">Reference proteome</keyword>